<accession>A0A5J5ID77</accession>
<evidence type="ECO:0000313" key="1">
    <source>
        <dbReference type="EMBL" id="KAA9037199.1"/>
    </source>
</evidence>
<dbReference type="AlphaFoldDB" id="A0A5J5ID77"/>
<dbReference type="RefSeq" id="WP_150416127.1">
    <property type="nucleotide sequence ID" value="NZ_VYQF01000006.1"/>
</dbReference>
<comment type="caution">
    <text evidence="1">The sequence shown here is derived from an EMBL/GenBank/DDBJ whole genome shotgun (WGS) entry which is preliminary data.</text>
</comment>
<name>A0A5J5ID77_9BACT</name>
<gene>
    <name evidence="1" type="ORF">FW778_17380</name>
</gene>
<reference evidence="1 2" key="1">
    <citation type="submission" date="2019-09" db="EMBL/GenBank/DDBJ databases">
        <title>Draft genome sequence of Ginsengibacter sp. BR5-29.</title>
        <authorList>
            <person name="Im W.-T."/>
        </authorList>
    </citation>
    <scope>NUCLEOTIDE SEQUENCE [LARGE SCALE GENOMIC DNA]</scope>
    <source>
        <strain evidence="1 2">BR5-29</strain>
    </source>
</reference>
<proteinExistence type="predicted"/>
<dbReference type="Proteomes" id="UP000326903">
    <property type="component" value="Unassembled WGS sequence"/>
</dbReference>
<dbReference type="EMBL" id="VYQF01000006">
    <property type="protein sequence ID" value="KAA9037199.1"/>
    <property type="molecule type" value="Genomic_DNA"/>
</dbReference>
<sequence length="126" mass="13563">MNKNLLKKLSGFAFLGIFFLCFQSFLFKNGDPKTVTGEILDMKCYMASGAHGDSHKQCAATCIKGGSPMGILTDDGKVYLLIADEKDSDPYDDAKKFAGEKVTLTGTVSEKNGVQAIIVSEVKAKV</sequence>
<evidence type="ECO:0000313" key="2">
    <source>
        <dbReference type="Proteomes" id="UP000326903"/>
    </source>
</evidence>
<organism evidence="1 2">
    <name type="scientific">Ginsengibacter hankyongi</name>
    <dbReference type="NCBI Taxonomy" id="2607284"/>
    <lineage>
        <taxon>Bacteria</taxon>
        <taxon>Pseudomonadati</taxon>
        <taxon>Bacteroidota</taxon>
        <taxon>Chitinophagia</taxon>
        <taxon>Chitinophagales</taxon>
        <taxon>Chitinophagaceae</taxon>
        <taxon>Ginsengibacter</taxon>
    </lineage>
</organism>
<protein>
    <submittedName>
        <fullName evidence="1">Uncharacterized protein</fullName>
    </submittedName>
</protein>
<keyword evidence="2" id="KW-1185">Reference proteome</keyword>